<dbReference type="EMBL" id="JAPHEH010000001">
    <property type="protein sequence ID" value="MDG4476959.1"/>
    <property type="molecule type" value="Genomic_DNA"/>
</dbReference>
<gene>
    <name evidence="1" type="ORF">OLX77_12420</name>
</gene>
<dbReference type="RefSeq" id="WP_307633924.1">
    <property type="nucleotide sequence ID" value="NZ_JAPHEH010000001.1"/>
</dbReference>
<dbReference type="SUPFAM" id="SSF47598">
    <property type="entry name" value="Ribbon-helix-helix"/>
    <property type="match status" value="1"/>
</dbReference>
<organism evidence="1 2">
    <name type="scientific">Thiovibrio frasassiensis</name>
    <dbReference type="NCBI Taxonomy" id="2984131"/>
    <lineage>
        <taxon>Bacteria</taxon>
        <taxon>Pseudomonadati</taxon>
        <taxon>Thermodesulfobacteriota</taxon>
        <taxon>Desulfobulbia</taxon>
        <taxon>Desulfobulbales</taxon>
        <taxon>Thiovibrionaceae</taxon>
        <taxon>Thiovibrio</taxon>
    </lineage>
</organism>
<dbReference type="Proteomes" id="UP001154240">
    <property type="component" value="Unassembled WGS sequence"/>
</dbReference>
<keyword evidence="2" id="KW-1185">Reference proteome</keyword>
<comment type="caution">
    <text evidence="1">The sequence shown here is derived from an EMBL/GenBank/DDBJ whole genome shotgun (WGS) entry which is preliminary data.</text>
</comment>
<accession>A0A9X4MLD6</accession>
<reference evidence="1" key="2">
    <citation type="submission" date="2022-10" db="EMBL/GenBank/DDBJ databases">
        <authorList>
            <person name="Aronson H.S."/>
        </authorList>
    </citation>
    <scope>NUCLEOTIDE SEQUENCE</scope>
    <source>
        <strain evidence="1">RS19-109</strain>
    </source>
</reference>
<protein>
    <submittedName>
        <fullName evidence="1">CopG family transcriptional regulator</fullName>
    </submittedName>
</protein>
<proteinExistence type="predicted"/>
<evidence type="ECO:0000313" key="2">
    <source>
        <dbReference type="Proteomes" id="UP001154240"/>
    </source>
</evidence>
<name>A0A9X4MLD6_9BACT</name>
<reference evidence="1" key="1">
    <citation type="journal article" date="2022" name="bioRxiv">
        <title>Thiovibrio frasassiensisgen. nov., sp. nov., an autotrophic, elemental sulfur disproportionating bacterium isolated from sulfidic karst sediment, and proposal of Thiovibrionaceae fam. nov.</title>
        <authorList>
            <person name="Aronson H."/>
            <person name="Thomas C."/>
            <person name="Bhattacharyya M."/>
            <person name="Eckstein S."/>
            <person name="Jensen S."/>
            <person name="Barco R."/>
            <person name="Macalady J."/>
            <person name="Amend J."/>
        </authorList>
    </citation>
    <scope>NUCLEOTIDE SEQUENCE</scope>
    <source>
        <strain evidence="1">RS19-109</strain>
    </source>
</reference>
<evidence type="ECO:0000313" key="1">
    <source>
        <dbReference type="EMBL" id="MDG4476959.1"/>
    </source>
</evidence>
<dbReference type="AlphaFoldDB" id="A0A9X4MLD6"/>
<sequence>MGTLTKRATVYFDPAMHRALQHKALATSRSLSDIVNEAIHHALAEDAEDLAAFEERLNEPLVSYETVLKELKANGRL</sequence>
<dbReference type="GO" id="GO:0006355">
    <property type="term" value="P:regulation of DNA-templated transcription"/>
    <property type="evidence" value="ECO:0007669"/>
    <property type="project" value="InterPro"/>
</dbReference>
<dbReference type="InterPro" id="IPR010985">
    <property type="entry name" value="Ribbon_hlx_hlx"/>
</dbReference>